<evidence type="ECO:0008006" key="3">
    <source>
        <dbReference type="Google" id="ProtNLM"/>
    </source>
</evidence>
<dbReference type="AlphaFoldDB" id="A0A444ZSS7"/>
<name>A0A444ZSS7_ARAHY</name>
<dbReference type="PANTHER" id="PTHR47723">
    <property type="entry name" value="OS05G0353850 PROTEIN"/>
    <property type="match status" value="1"/>
</dbReference>
<gene>
    <name evidence="1" type="ORF">Ahy_B03g062008</name>
</gene>
<proteinExistence type="predicted"/>
<keyword evidence="2" id="KW-1185">Reference proteome</keyword>
<reference evidence="1 2" key="1">
    <citation type="submission" date="2019-01" db="EMBL/GenBank/DDBJ databases">
        <title>Sequencing of cultivated peanut Arachis hypogaea provides insights into genome evolution and oil improvement.</title>
        <authorList>
            <person name="Chen X."/>
        </authorList>
    </citation>
    <scope>NUCLEOTIDE SEQUENCE [LARGE SCALE GENOMIC DNA]</scope>
    <source>
        <strain evidence="2">cv. Fuhuasheng</strain>
        <tissue evidence="1">Leaves</tissue>
    </source>
</reference>
<dbReference type="CDD" id="cd06222">
    <property type="entry name" value="RNase_H_like"/>
    <property type="match status" value="1"/>
</dbReference>
<dbReference type="Proteomes" id="UP000289738">
    <property type="component" value="Chromosome B03"/>
</dbReference>
<organism evidence="1 2">
    <name type="scientific">Arachis hypogaea</name>
    <name type="common">Peanut</name>
    <dbReference type="NCBI Taxonomy" id="3818"/>
    <lineage>
        <taxon>Eukaryota</taxon>
        <taxon>Viridiplantae</taxon>
        <taxon>Streptophyta</taxon>
        <taxon>Embryophyta</taxon>
        <taxon>Tracheophyta</taxon>
        <taxon>Spermatophyta</taxon>
        <taxon>Magnoliopsida</taxon>
        <taxon>eudicotyledons</taxon>
        <taxon>Gunneridae</taxon>
        <taxon>Pentapetalae</taxon>
        <taxon>rosids</taxon>
        <taxon>fabids</taxon>
        <taxon>Fabales</taxon>
        <taxon>Fabaceae</taxon>
        <taxon>Papilionoideae</taxon>
        <taxon>50 kb inversion clade</taxon>
        <taxon>dalbergioids sensu lato</taxon>
        <taxon>Dalbergieae</taxon>
        <taxon>Pterocarpus clade</taxon>
        <taxon>Arachis</taxon>
    </lineage>
</organism>
<evidence type="ECO:0000313" key="2">
    <source>
        <dbReference type="Proteomes" id="UP000289738"/>
    </source>
</evidence>
<dbReference type="EMBL" id="SDMP01000013">
    <property type="protein sequence ID" value="RYR17239.1"/>
    <property type="molecule type" value="Genomic_DNA"/>
</dbReference>
<evidence type="ECO:0000313" key="1">
    <source>
        <dbReference type="EMBL" id="RYR17239.1"/>
    </source>
</evidence>
<comment type="caution">
    <text evidence="1">The sequence shown here is derived from an EMBL/GenBank/DDBJ whole genome shotgun (WGS) entry which is preliminary data.</text>
</comment>
<dbReference type="InterPro" id="IPR053151">
    <property type="entry name" value="RNase_H-like"/>
</dbReference>
<accession>A0A444ZSS7</accession>
<dbReference type="PANTHER" id="PTHR47723:SF19">
    <property type="entry name" value="POLYNUCLEOTIDYL TRANSFERASE, RIBONUCLEASE H-LIKE SUPERFAMILY PROTEIN"/>
    <property type="match status" value="1"/>
</dbReference>
<sequence>MLALDVDRKKNQSSISLGTASMLEDWLALNLTANNNWSCLFGVTISSLWFFRNKPVFNGENANAGSVSIQIRARTEEFLKIVKSNLNPRNSQTTSGCLVSWSRPDGECIKLNVDESWYAQRRNAACGGVFRDSAGRFLKGFSANLGSCSIMHAEL</sequence>
<protein>
    <recommendedName>
        <fullName evidence="3">RNase H type-1 domain-containing protein</fullName>
    </recommendedName>
</protein>
<dbReference type="InterPro" id="IPR044730">
    <property type="entry name" value="RNase_H-like_dom_plant"/>
</dbReference>